<evidence type="ECO:0000313" key="3">
    <source>
        <dbReference type="EMBL" id="GHE16007.1"/>
    </source>
</evidence>
<comment type="caution">
    <text evidence="3">The sequence shown here is derived from an EMBL/GenBank/DDBJ whole genome shotgun (WGS) entry which is preliminary data.</text>
</comment>
<evidence type="ECO:0000256" key="1">
    <source>
        <dbReference type="SAM" id="MobiDB-lite"/>
    </source>
</evidence>
<organism evidence="3 4">
    <name type="scientific">Nocardioides flavus</name>
    <name type="common">ex Wang et al. 2016</name>
    <dbReference type="NCBI Taxonomy" id="2058780"/>
    <lineage>
        <taxon>Bacteria</taxon>
        <taxon>Bacillati</taxon>
        <taxon>Actinomycetota</taxon>
        <taxon>Actinomycetes</taxon>
        <taxon>Propionibacteriales</taxon>
        <taxon>Nocardioidaceae</taxon>
        <taxon>Nocardioides</taxon>
    </lineage>
</organism>
<feature type="compositionally biased region" description="Basic and acidic residues" evidence="1">
    <location>
        <begin position="103"/>
        <end position="113"/>
    </location>
</feature>
<feature type="region of interest" description="Disordered" evidence="1">
    <location>
        <begin position="78"/>
        <end position="113"/>
    </location>
</feature>
<feature type="domain" description="DUF6457" evidence="2">
    <location>
        <begin position="8"/>
        <end position="85"/>
    </location>
</feature>
<reference evidence="4" key="1">
    <citation type="journal article" date="2019" name="Int. J. Syst. Evol. Microbiol.">
        <title>The Global Catalogue of Microorganisms (GCM) 10K type strain sequencing project: providing services to taxonomists for standard genome sequencing and annotation.</title>
        <authorList>
            <consortium name="The Broad Institute Genomics Platform"/>
            <consortium name="The Broad Institute Genome Sequencing Center for Infectious Disease"/>
            <person name="Wu L."/>
            <person name="Ma J."/>
        </authorList>
    </citation>
    <scope>NUCLEOTIDE SEQUENCE [LARGE SCALE GENOMIC DNA]</scope>
    <source>
        <strain evidence="4">CGMCC 1.12791</strain>
    </source>
</reference>
<gene>
    <name evidence="3" type="ORF">GCM10011376_06940</name>
</gene>
<accession>A0ABQ3HIX4</accession>
<dbReference type="Proteomes" id="UP000597341">
    <property type="component" value="Unassembled WGS sequence"/>
</dbReference>
<keyword evidence="4" id="KW-1185">Reference proteome</keyword>
<dbReference type="EMBL" id="BNAD01000001">
    <property type="protein sequence ID" value="GHE16007.1"/>
    <property type="molecule type" value="Genomic_DNA"/>
</dbReference>
<dbReference type="Pfam" id="PF20058">
    <property type="entry name" value="DUF6457"/>
    <property type="match status" value="1"/>
</dbReference>
<feature type="compositionally biased region" description="Acidic residues" evidence="1">
    <location>
        <begin position="92"/>
        <end position="102"/>
    </location>
</feature>
<feature type="compositionally biased region" description="Basic and acidic residues" evidence="1">
    <location>
        <begin position="80"/>
        <end position="91"/>
    </location>
</feature>
<evidence type="ECO:0000259" key="2">
    <source>
        <dbReference type="Pfam" id="PF20058"/>
    </source>
</evidence>
<protein>
    <recommendedName>
        <fullName evidence="2">DUF6457 domain-containing protein</fullName>
    </recommendedName>
</protein>
<name>A0ABQ3HIX4_9ACTN</name>
<proteinExistence type="predicted"/>
<sequence length="113" mass="12226">MRDIGAVNLHDWIDELSDVLDVETEVDEGLVLDLARIAAQNVQKTAAPITAYLLGVAAGASDANPEAVERLAAKAQRLAESWDRPADARDPDDIDDEVPDDSSVDHSDDLFED</sequence>
<evidence type="ECO:0000313" key="4">
    <source>
        <dbReference type="Proteomes" id="UP000597341"/>
    </source>
</evidence>
<dbReference type="InterPro" id="IPR045598">
    <property type="entry name" value="DUF6457"/>
</dbReference>